<keyword evidence="2" id="KW-1185">Reference proteome</keyword>
<sequence>EGPLGFSEHTVRGLKKMKLKTGLSLLIMLAMAVGRIKEGQKNKIRSLVKAA</sequence>
<feature type="non-terminal residue" evidence="1">
    <location>
        <position position="1"/>
    </location>
</feature>
<gene>
    <name evidence="1" type="ORF">SAMN04488692_1081</name>
</gene>
<reference evidence="1 2" key="1">
    <citation type="submission" date="2016-10" db="EMBL/GenBank/DDBJ databases">
        <authorList>
            <person name="de Groot N.N."/>
        </authorList>
    </citation>
    <scope>NUCLEOTIDE SEQUENCE [LARGE SCALE GENOMIC DNA]</scope>
    <source>
        <strain evidence="1 2">SLAS-1</strain>
    </source>
</reference>
<evidence type="ECO:0008006" key="3">
    <source>
        <dbReference type="Google" id="ProtNLM"/>
    </source>
</evidence>
<protein>
    <recommendedName>
        <fullName evidence="3">Transposase DDE domain-containing protein</fullName>
    </recommendedName>
</protein>
<dbReference type="Proteomes" id="UP000199476">
    <property type="component" value="Unassembled WGS sequence"/>
</dbReference>
<accession>A0A1G9MBH5</accession>
<organism evidence="1 2">
    <name type="scientific">Halarsenatibacter silvermanii</name>
    <dbReference type="NCBI Taxonomy" id="321763"/>
    <lineage>
        <taxon>Bacteria</taxon>
        <taxon>Bacillati</taxon>
        <taxon>Bacillota</taxon>
        <taxon>Clostridia</taxon>
        <taxon>Halanaerobiales</taxon>
        <taxon>Halarsenatibacteraceae</taxon>
        <taxon>Halarsenatibacter</taxon>
    </lineage>
</organism>
<dbReference type="EMBL" id="FNGO01000008">
    <property type="protein sequence ID" value="SDL71015.1"/>
    <property type="molecule type" value="Genomic_DNA"/>
</dbReference>
<evidence type="ECO:0000313" key="1">
    <source>
        <dbReference type="EMBL" id="SDL71015.1"/>
    </source>
</evidence>
<proteinExistence type="predicted"/>
<dbReference type="AlphaFoldDB" id="A0A1G9MBH5"/>
<name>A0A1G9MBH5_9FIRM</name>
<evidence type="ECO:0000313" key="2">
    <source>
        <dbReference type="Proteomes" id="UP000199476"/>
    </source>
</evidence>